<evidence type="ECO:0000256" key="6">
    <source>
        <dbReference type="SAM" id="Phobius"/>
    </source>
</evidence>
<dbReference type="GO" id="GO:0000139">
    <property type="term" value="C:Golgi membrane"/>
    <property type="evidence" value="ECO:0007669"/>
    <property type="project" value="UniProtKB-SubCell"/>
</dbReference>
<evidence type="ECO:0000313" key="8">
    <source>
        <dbReference type="EMBL" id="RZC75688.1"/>
    </source>
</evidence>
<evidence type="ECO:0000256" key="3">
    <source>
        <dbReference type="ARBA" id="ARBA00022676"/>
    </source>
</evidence>
<protein>
    <recommendedName>
        <fullName evidence="7">Exostosin GT47 domain-containing protein</fullName>
    </recommendedName>
</protein>
<dbReference type="PANTHER" id="PTHR11062">
    <property type="entry name" value="EXOSTOSIN HEPARAN SULFATE GLYCOSYLTRANSFERASE -RELATED"/>
    <property type="match status" value="1"/>
</dbReference>
<dbReference type="InterPro" id="IPR004263">
    <property type="entry name" value="Exostosin"/>
</dbReference>
<proteinExistence type="inferred from homology"/>
<comment type="similarity">
    <text evidence="2">Belongs to the glycosyltransferase 47 family.</text>
</comment>
<keyword evidence="5" id="KW-0333">Golgi apparatus</keyword>
<sequence>MEFSVPFHQKPCQVETKKLLFLIGIITIAAFAVQIFSTPYQNTFFNIPAANSSKVGNFSPLHDSKIANLSLVHEVVVTKNEESEMEEQLKDETEVVVVDIKNEVAEMGKQMDNETEVVVVVNNKNEVTEMGDHAAAASPDERDGVFEEKFDSLAPVASPITSPSNAGAAEILDANFSASDSVVPVETDKSAVDEQVLGVDVKEEKPILIQSAPATWNSNSVETSDRVKKMSQKAIKSMLDEMVLPTDPLTKIRMKMPPNKVTSISEMNVLLLKNRAWLRSMRPRWSSKLDQEILAAKAQIESALIVKKDRELYAPVYRNVSVFKRSYELMEEILKLYVYKEGKKPIFHDPILEGIYASEGWFMKQIEGNEQFTVEDPREAHLFYIPFSSQSLRYTLYKANSHSKKNLIKYMSDYLNMITAKYPFWNRTGGADHFFTACHDWAPAITKRIMSACLRALCNSDVYEGFVLGKDVALPETFVLSKSDLLKDKGGKPPSERRTLAFFAGNMHGYLRPILLKYWENKDPEMKIYGKMSKTQKKEMNYIQHMKTSKFCISAKGYEGNSPRVVEAIFFECVPVIISDNFVPPFFEVLNWEAFAVFVAERDIPNLKEILASIPDEKYVEMHKRVKKVQKHFLWHSKPVKYDVFHMTLHSIWYNRVFQIKARNHNWDVFWSLAIWPIKFIAHIIVSVLTLDFGPEIEGSSNYDQKIVRIAVV</sequence>
<dbReference type="OMA" id="KEMNYIQ"/>
<keyword evidence="4" id="KW-0735">Signal-anchor</keyword>
<organism evidence="8 9">
    <name type="scientific">Papaver somniferum</name>
    <name type="common">Opium poppy</name>
    <dbReference type="NCBI Taxonomy" id="3469"/>
    <lineage>
        <taxon>Eukaryota</taxon>
        <taxon>Viridiplantae</taxon>
        <taxon>Streptophyta</taxon>
        <taxon>Embryophyta</taxon>
        <taxon>Tracheophyta</taxon>
        <taxon>Spermatophyta</taxon>
        <taxon>Magnoliopsida</taxon>
        <taxon>Ranunculales</taxon>
        <taxon>Papaveraceae</taxon>
        <taxon>Papaveroideae</taxon>
        <taxon>Papaver</taxon>
    </lineage>
</organism>
<dbReference type="GO" id="GO:0016757">
    <property type="term" value="F:glycosyltransferase activity"/>
    <property type="evidence" value="ECO:0007669"/>
    <property type="project" value="UniProtKB-KW"/>
</dbReference>
<accession>A0A4Y7KU26</accession>
<dbReference type="Proteomes" id="UP000316621">
    <property type="component" value="Chromosome 8"/>
</dbReference>
<feature type="domain" description="Exostosin GT47" evidence="7">
    <location>
        <begin position="332"/>
        <end position="614"/>
    </location>
</feature>
<keyword evidence="3" id="KW-0808">Transferase</keyword>
<keyword evidence="9" id="KW-1185">Reference proteome</keyword>
<keyword evidence="6" id="KW-1133">Transmembrane helix</keyword>
<evidence type="ECO:0000259" key="7">
    <source>
        <dbReference type="Pfam" id="PF03016"/>
    </source>
</evidence>
<evidence type="ECO:0000256" key="1">
    <source>
        <dbReference type="ARBA" id="ARBA00004323"/>
    </source>
</evidence>
<dbReference type="PANTHER" id="PTHR11062:SF236">
    <property type="entry name" value="GLYCOSYLTRANSFERASE PLANT-LIKE PROTEIN"/>
    <property type="match status" value="1"/>
</dbReference>
<reference evidence="8 9" key="1">
    <citation type="journal article" date="2018" name="Science">
        <title>The opium poppy genome and morphinan production.</title>
        <authorList>
            <person name="Guo L."/>
            <person name="Winzer T."/>
            <person name="Yang X."/>
            <person name="Li Y."/>
            <person name="Ning Z."/>
            <person name="He Z."/>
            <person name="Teodor R."/>
            <person name="Lu Y."/>
            <person name="Bowser T.A."/>
            <person name="Graham I.A."/>
            <person name="Ye K."/>
        </authorList>
    </citation>
    <scope>NUCLEOTIDE SEQUENCE [LARGE SCALE GENOMIC DNA]</scope>
    <source>
        <strain evidence="9">cv. HN1</strain>
        <tissue evidence="8">Leaves</tissue>
    </source>
</reference>
<dbReference type="AlphaFoldDB" id="A0A4Y7KU26"/>
<gene>
    <name evidence="8" type="ORF">C5167_051173</name>
</gene>
<keyword evidence="6" id="KW-0472">Membrane</keyword>
<evidence type="ECO:0000256" key="5">
    <source>
        <dbReference type="ARBA" id="ARBA00023034"/>
    </source>
</evidence>
<evidence type="ECO:0000313" key="9">
    <source>
        <dbReference type="Proteomes" id="UP000316621"/>
    </source>
</evidence>
<dbReference type="EMBL" id="CM010722">
    <property type="protein sequence ID" value="RZC75688.1"/>
    <property type="molecule type" value="Genomic_DNA"/>
</dbReference>
<comment type="subcellular location">
    <subcellularLocation>
        <location evidence="1">Golgi apparatus membrane</location>
        <topology evidence="1">Single-pass type II membrane protein</topology>
    </subcellularLocation>
</comment>
<feature type="transmembrane region" description="Helical" evidence="6">
    <location>
        <begin position="19"/>
        <end position="37"/>
    </location>
</feature>
<keyword evidence="3" id="KW-0328">Glycosyltransferase</keyword>
<dbReference type="Gramene" id="RZC75688">
    <property type="protein sequence ID" value="RZC75688"/>
    <property type="gene ID" value="C5167_051173"/>
</dbReference>
<dbReference type="Pfam" id="PF03016">
    <property type="entry name" value="Exostosin_GT47"/>
    <property type="match status" value="1"/>
</dbReference>
<name>A0A4Y7KU26_PAPSO</name>
<dbReference type="InterPro" id="IPR040911">
    <property type="entry name" value="Exostosin_GT47"/>
</dbReference>
<evidence type="ECO:0000256" key="2">
    <source>
        <dbReference type="ARBA" id="ARBA00010271"/>
    </source>
</evidence>
<evidence type="ECO:0000256" key="4">
    <source>
        <dbReference type="ARBA" id="ARBA00022968"/>
    </source>
</evidence>
<keyword evidence="6" id="KW-0812">Transmembrane</keyword>